<evidence type="ECO:0000256" key="1">
    <source>
        <dbReference type="ARBA" id="ARBA00022737"/>
    </source>
</evidence>
<dbReference type="SMART" id="SM00698">
    <property type="entry name" value="MORN"/>
    <property type="match status" value="5"/>
</dbReference>
<protein>
    <submittedName>
        <fullName evidence="4">Radial spoke head 1 homolog</fullName>
    </submittedName>
</protein>
<dbReference type="PANTHER" id="PTHR43215">
    <property type="entry name" value="RADIAL SPOKE HEAD 1 HOMOLOG"/>
    <property type="match status" value="1"/>
</dbReference>
<gene>
    <name evidence="4" type="primary">LOC34619973</name>
</gene>
<sequence>MNNESDEAASPKFEIITVKGRGSSSRGHTGSGIATYLIDEKGRTERFSGQYVSGIRQGAGEYRFADGSQFKGKYENNKKHGLGEALYKNGRDTGEGEAGTSGDARYIGHFVGGQRQPYGTLIYSNGDVYEGEWFAGQKHGEGSYRFCSDGSILSGSWEAGWLKKGRWILPTGAVYIGEFVLNKPNGRGAWLIPSGNQTKKTSDQTGNEEGSADEEGIAKYEIAKIDVQYICTVTTRE</sequence>
<evidence type="ECO:0000313" key="4">
    <source>
        <dbReference type="RefSeq" id="XP_026192161.1"/>
    </source>
</evidence>
<keyword evidence="3" id="KW-1185">Reference proteome</keyword>
<organism evidence="3 4">
    <name type="scientific">Cyclospora cayetanensis</name>
    <dbReference type="NCBI Taxonomy" id="88456"/>
    <lineage>
        <taxon>Eukaryota</taxon>
        <taxon>Sar</taxon>
        <taxon>Alveolata</taxon>
        <taxon>Apicomplexa</taxon>
        <taxon>Conoidasida</taxon>
        <taxon>Coccidia</taxon>
        <taxon>Eucoccidiorida</taxon>
        <taxon>Eimeriorina</taxon>
        <taxon>Eimeriidae</taxon>
        <taxon>Cyclospora</taxon>
    </lineage>
</organism>
<accession>A0A6P6RWA0</accession>
<feature type="compositionally biased region" description="Polar residues" evidence="2">
    <location>
        <begin position="194"/>
        <end position="208"/>
    </location>
</feature>
<dbReference type="RefSeq" id="XP_026192161.1">
    <property type="nucleotide sequence ID" value="XM_026336376.1"/>
</dbReference>
<feature type="region of interest" description="Disordered" evidence="2">
    <location>
        <begin position="191"/>
        <end position="213"/>
    </location>
</feature>
<dbReference type="PANTHER" id="PTHR43215:SF14">
    <property type="entry name" value="RADIAL SPOKE HEAD 1 HOMOLOG"/>
    <property type="match status" value="1"/>
</dbReference>
<dbReference type="InterPro" id="IPR003409">
    <property type="entry name" value="MORN"/>
</dbReference>
<proteinExistence type="predicted"/>
<dbReference type="GeneID" id="34619973"/>
<evidence type="ECO:0000256" key="2">
    <source>
        <dbReference type="SAM" id="MobiDB-lite"/>
    </source>
</evidence>
<reference evidence="4" key="1">
    <citation type="submission" date="2025-08" db="UniProtKB">
        <authorList>
            <consortium name="RefSeq"/>
        </authorList>
    </citation>
    <scope>IDENTIFICATION</scope>
</reference>
<evidence type="ECO:0000313" key="3">
    <source>
        <dbReference type="Proteomes" id="UP000515125"/>
    </source>
</evidence>
<dbReference type="Gene3D" id="2.20.110.10">
    <property type="entry name" value="Histone H3 K4-specific methyltransferase SET7/9 N-terminal domain"/>
    <property type="match status" value="2"/>
</dbReference>
<dbReference type="OrthoDB" id="387430at2759"/>
<dbReference type="AlphaFoldDB" id="A0A6P6RWA0"/>
<keyword evidence="1" id="KW-0677">Repeat</keyword>
<dbReference type="Pfam" id="PF02493">
    <property type="entry name" value="MORN"/>
    <property type="match status" value="5"/>
</dbReference>
<dbReference type="SUPFAM" id="SSF82185">
    <property type="entry name" value="Histone H3 K4-specific methyltransferase SET7/9 N-terminal domain"/>
    <property type="match status" value="1"/>
</dbReference>
<name>A0A6P6RWA0_9EIME</name>
<dbReference type="Proteomes" id="UP000515125">
    <property type="component" value="Unplaced"/>
</dbReference>